<evidence type="ECO:0000256" key="6">
    <source>
        <dbReference type="SAM" id="MobiDB-lite"/>
    </source>
</evidence>
<evidence type="ECO:0000256" key="3">
    <source>
        <dbReference type="ARBA" id="ARBA00022824"/>
    </source>
</evidence>
<name>A0AAJ4XTY9_9BASI</name>
<keyword evidence="10" id="KW-1185">Reference proteome</keyword>
<evidence type="ECO:0000259" key="8">
    <source>
        <dbReference type="PROSITE" id="PS51914"/>
    </source>
</evidence>
<keyword evidence="2 7" id="KW-0732">Signal</keyword>
<feature type="chain" id="PRO_5042617230" description="Glucosidase 2 subunit beta" evidence="7">
    <location>
        <begin position="23"/>
        <end position="596"/>
    </location>
</feature>
<feature type="coiled-coil region" evidence="5">
    <location>
        <begin position="166"/>
        <end position="251"/>
    </location>
</feature>
<dbReference type="InterPro" id="IPR039794">
    <property type="entry name" value="Gtb1-like"/>
</dbReference>
<dbReference type="InterPro" id="IPR044865">
    <property type="entry name" value="MRH_dom"/>
</dbReference>
<dbReference type="PROSITE" id="PS51914">
    <property type="entry name" value="MRH"/>
    <property type="match status" value="1"/>
</dbReference>
<dbReference type="InterPro" id="IPR036607">
    <property type="entry name" value="PRKCSH"/>
</dbReference>
<evidence type="ECO:0000313" key="9">
    <source>
        <dbReference type="EMBL" id="SNX88131.1"/>
    </source>
</evidence>
<feature type="region of interest" description="Disordered" evidence="6">
    <location>
        <begin position="565"/>
        <end position="596"/>
    </location>
</feature>
<keyword evidence="3" id="KW-0256">Endoplasmic reticulum</keyword>
<proteinExistence type="predicted"/>
<dbReference type="GO" id="GO:0006491">
    <property type="term" value="P:N-glycan processing"/>
    <property type="evidence" value="ECO:0007669"/>
    <property type="project" value="TreeGrafter"/>
</dbReference>
<organism evidence="9 10">
    <name type="scientific">Melanopsichium pennsylvanicum</name>
    <dbReference type="NCBI Taxonomy" id="63383"/>
    <lineage>
        <taxon>Eukaryota</taxon>
        <taxon>Fungi</taxon>
        <taxon>Dikarya</taxon>
        <taxon>Basidiomycota</taxon>
        <taxon>Ustilaginomycotina</taxon>
        <taxon>Ustilaginomycetes</taxon>
        <taxon>Ustilaginales</taxon>
        <taxon>Ustilaginaceae</taxon>
        <taxon>Melanopsichium</taxon>
    </lineage>
</organism>
<dbReference type="Pfam" id="PF13015">
    <property type="entry name" value="PRKCSH_1"/>
    <property type="match status" value="1"/>
</dbReference>
<evidence type="ECO:0000256" key="7">
    <source>
        <dbReference type="SAM" id="SignalP"/>
    </source>
</evidence>
<feature type="signal peptide" evidence="7">
    <location>
        <begin position="1"/>
        <end position="22"/>
    </location>
</feature>
<keyword evidence="4" id="KW-1015">Disulfide bond</keyword>
<feature type="compositionally biased region" description="Polar residues" evidence="6">
    <location>
        <begin position="419"/>
        <end position="429"/>
    </location>
</feature>
<dbReference type="SUPFAM" id="SSF50911">
    <property type="entry name" value="Mannose 6-phosphate receptor domain"/>
    <property type="match status" value="1"/>
</dbReference>
<dbReference type="Gene3D" id="2.70.130.10">
    <property type="entry name" value="Mannose-6-phosphate receptor binding domain"/>
    <property type="match status" value="1"/>
</dbReference>
<dbReference type="PANTHER" id="PTHR12630:SF1">
    <property type="entry name" value="GLUCOSIDASE 2 SUBUNIT BETA"/>
    <property type="match status" value="1"/>
</dbReference>
<dbReference type="InterPro" id="IPR028146">
    <property type="entry name" value="PRKCSH_N"/>
</dbReference>
<keyword evidence="5" id="KW-0175">Coiled coil</keyword>
<dbReference type="EMBL" id="OAPG01000023">
    <property type="protein sequence ID" value="SNX88131.1"/>
    <property type="molecule type" value="Genomic_DNA"/>
</dbReference>
<dbReference type="Pfam" id="PF12999">
    <property type="entry name" value="PRKCSH-like"/>
    <property type="match status" value="1"/>
</dbReference>
<reference evidence="9" key="1">
    <citation type="submission" date="2023-10" db="EMBL/GenBank/DDBJ databases">
        <authorList>
            <person name="Guldener U."/>
        </authorList>
    </citation>
    <scope>NUCLEOTIDE SEQUENCE</scope>
    <source>
        <strain evidence="9">Mp4</strain>
    </source>
</reference>
<accession>A0AAJ4XTY9</accession>
<gene>
    <name evidence="9" type="ORF">MEPE_06842</name>
</gene>
<feature type="compositionally biased region" description="Polar residues" evidence="6">
    <location>
        <begin position="399"/>
        <end position="412"/>
    </location>
</feature>
<feature type="domain" description="MRH" evidence="8">
    <location>
        <begin position="456"/>
        <end position="563"/>
    </location>
</feature>
<dbReference type="PANTHER" id="PTHR12630">
    <property type="entry name" value="N-LINKED OLIGOSACCHARIDE PROCESSING"/>
    <property type="match status" value="1"/>
</dbReference>
<evidence type="ECO:0000256" key="5">
    <source>
        <dbReference type="SAM" id="Coils"/>
    </source>
</evidence>
<feature type="region of interest" description="Disordered" evidence="6">
    <location>
        <begin position="395"/>
        <end position="429"/>
    </location>
</feature>
<evidence type="ECO:0000256" key="2">
    <source>
        <dbReference type="ARBA" id="ARBA00022729"/>
    </source>
</evidence>
<sequence>MVRLKLNLAMTALAAGAISASASSSQHATTKPLRGVAPADSAKYNPTTNAAGQLRWSCLDGSKDLPYSAINDDYCDCPDGSDEPGTSACPNSTFFCANNGHIPAYIRSSRVDDAICDPECCDGSDESDGKISCPDRCDKVGKEYRKRMTELENLRRAGTKIRDKYIVHGKKEKELLEAEIAKLEVEVQVATENEARLKQDLARAETQDKAVIDAKLKTPLFKKLEQHQAAIKALTEKKGALKLELQQLTLLLDDLAKGYNPNYQDMAVKGAVVAYKEWRGISTATTNDAASERDENKSNVDQLAAENTKLNQLLDDGEWDSSKLDGLLSEDPLEIMDGGLPGTSDKRVASESDGGLLFRIHEYLPDGVVPYFEAMVDTLLDVLIKANVITDVKRMRPKTPSSSGDEPENVSSARRAHTDATNHLSRTSNDLVTRKSKLAQFSSRYGRQAEFKALENKCFSKDMGEYTYEYCFYGRATQIPNNGGAQISLGTFTNFNPTQDKTQEQDAYWMQQIYARGQKCWNGPERSAIVDLVCGTDNKVLDVFEAEKCIYSIKVATPAVCFPPSTTQQQQQQQQQQEAEKVKEEHTNSHHVKDEL</sequence>
<evidence type="ECO:0000313" key="10">
    <source>
        <dbReference type="Proteomes" id="UP001294444"/>
    </source>
</evidence>
<protein>
    <recommendedName>
        <fullName evidence="1">Glucosidase 2 subunit beta</fullName>
    </recommendedName>
</protein>
<feature type="compositionally biased region" description="Basic and acidic residues" evidence="6">
    <location>
        <begin position="578"/>
        <end position="596"/>
    </location>
</feature>
<comment type="caution">
    <text evidence="9">The sequence shown here is derived from an EMBL/GenBank/DDBJ whole genome shotgun (WGS) entry which is preliminary data.</text>
</comment>
<evidence type="ECO:0000256" key="1">
    <source>
        <dbReference type="ARBA" id="ARBA00022387"/>
    </source>
</evidence>
<dbReference type="Proteomes" id="UP001294444">
    <property type="component" value="Unassembled WGS sequence"/>
</dbReference>
<evidence type="ECO:0000256" key="4">
    <source>
        <dbReference type="ARBA" id="ARBA00023157"/>
    </source>
</evidence>
<dbReference type="AlphaFoldDB" id="A0AAJ4XTY9"/>
<dbReference type="GO" id="GO:0017177">
    <property type="term" value="C:glucosidase II complex"/>
    <property type="evidence" value="ECO:0007669"/>
    <property type="project" value="TreeGrafter"/>
</dbReference>
<feature type="compositionally biased region" description="Low complexity" evidence="6">
    <location>
        <begin position="568"/>
        <end position="577"/>
    </location>
</feature>
<dbReference type="InterPro" id="IPR009011">
    <property type="entry name" value="Man6P_isomerase_rcpt-bd_dom_sf"/>
</dbReference>